<dbReference type="OrthoDB" id="5659at2759"/>
<sequence>MAFVSGQGSAAASLRKQQAGSVCRAPAHAQWIMAASGSGSGASIPSDGNGNPNPNQNQFMESLRSQLEKNFALAPVEVKETECLYCAGSGKCACSWCKGKGTRMETELKSNEALQEDIERMMKGENVSMPGEVPVVCSACKGTCALPCRFCRGRGRGLYGFSSAQTP</sequence>
<protein>
    <submittedName>
        <fullName evidence="2">Uncharacterized protein</fullName>
    </submittedName>
</protein>
<organism evidence="2 3">
    <name type="scientific">Porphyridium purpureum</name>
    <name type="common">Red alga</name>
    <name type="synonym">Porphyridium cruentum</name>
    <dbReference type="NCBI Taxonomy" id="35688"/>
    <lineage>
        <taxon>Eukaryota</taxon>
        <taxon>Rhodophyta</taxon>
        <taxon>Bangiophyceae</taxon>
        <taxon>Porphyridiales</taxon>
        <taxon>Porphyridiaceae</taxon>
        <taxon>Porphyridium</taxon>
    </lineage>
</organism>
<name>A0A5J4YUV2_PORPP</name>
<comment type="caution">
    <text evidence="2">The sequence shown here is derived from an EMBL/GenBank/DDBJ whole genome shotgun (WGS) entry which is preliminary data.</text>
</comment>
<evidence type="ECO:0000256" key="1">
    <source>
        <dbReference type="SAM" id="MobiDB-lite"/>
    </source>
</evidence>
<evidence type="ECO:0000313" key="2">
    <source>
        <dbReference type="EMBL" id="KAA8494612.1"/>
    </source>
</evidence>
<proteinExistence type="predicted"/>
<gene>
    <name evidence="2" type="ORF">FVE85_2853</name>
</gene>
<dbReference type="EMBL" id="VRMN01000004">
    <property type="protein sequence ID" value="KAA8494612.1"/>
    <property type="molecule type" value="Genomic_DNA"/>
</dbReference>
<reference evidence="3" key="1">
    <citation type="journal article" date="2019" name="Nat. Commun.">
        <title>Expansion of phycobilisome linker gene families in mesophilic red algae.</title>
        <authorList>
            <person name="Lee J."/>
            <person name="Kim D."/>
            <person name="Bhattacharya D."/>
            <person name="Yoon H.S."/>
        </authorList>
    </citation>
    <scope>NUCLEOTIDE SEQUENCE [LARGE SCALE GENOMIC DNA]</scope>
    <source>
        <strain evidence="3">CCMP 1328</strain>
    </source>
</reference>
<accession>A0A5J4YUV2</accession>
<keyword evidence="3" id="KW-1185">Reference proteome</keyword>
<dbReference type="Proteomes" id="UP000324585">
    <property type="component" value="Unassembled WGS sequence"/>
</dbReference>
<feature type="region of interest" description="Disordered" evidence="1">
    <location>
        <begin position="36"/>
        <end position="58"/>
    </location>
</feature>
<dbReference type="OMA" id="KETECLY"/>
<evidence type="ECO:0000313" key="3">
    <source>
        <dbReference type="Proteomes" id="UP000324585"/>
    </source>
</evidence>
<dbReference type="AlphaFoldDB" id="A0A5J4YUV2"/>